<evidence type="ECO:0000256" key="6">
    <source>
        <dbReference type="ARBA" id="ARBA00022989"/>
    </source>
</evidence>
<dbReference type="PANTHER" id="PTHR21137:SF35">
    <property type="entry name" value="ODORANT RECEPTOR 19A-RELATED"/>
    <property type="match status" value="1"/>
</dbReference>
<keyword evidence="12" id="KW-1185">Reference proteome</keyword>
<dbReference type="GO" id="GO:0007165">
    <property type="term" value="P:signal transduction"/>
    <property type="evidence" value="ECO:0007669"/>
    <property type="project" value="UniProtKB-KW"/>
</dbReference>
<keyword evidence="6 10" id="KW-1133">Transmembrane helix</keyword>
<keyword evidence="4 10" id="KW-0812">Transmembrane</keyword>
<comment type="subcellular location">
    <subcellularLocation>
        <location evidence="1 10">Cell membrane</location>
        <topology evidence="1 10">Multi-pass membrane protein</topology>
    </subcellularLocation>
</comment>
<dbReference type="InterPro" id="IPR004117">
    <property type="entry name" value="7tm6_olfct_rcpt"/>
</dbReference>
<organism evidence="11 12">
    <name type="scientific">Apolygus lucorum</name>
    <name type="common">Small green plant bug</name>
    <name type="synonym">Lygocoris lucorum</name>
    <dbReference type="NCBI Taxonomy" id="248454"/>
    <lineage>
        <taxon>Eukaryota</taxon>
        <taxon>Metazoa</taxon>
        <taxon>Ecdysozoa</taxon>
        <taxon>Arthropoda</taxon>
        <taxon>Hexapoda</taxon>
        <taxon>Insecta</taxon>
        <taxon>Pterygota</taxon>
        <taxon>Neoptera</taxon>
        <taxon>Paraneoptera</taxon>
        <taxon>Hemiptera</taxon>
        <taxon>Heteroptera</taxon>
        <taxon>Panheteroptera</taxon>
        <taxon>Cimicomorpha</taxon>
        <taxon>Miridae</taxon>
        <taxon>Mirini</taxon>
        <taxon>Apolygus</taxon>
    </lineage>
</organism>
<dbReference type="AlphaFoldDB" id="A0A8S9XI85"/>
<evidence type="ECO:0000313" key="12">
    <source>
        <dbReference type="Proteomes" id="UP000466442"/>
    </source>
</evidence>
<feature type="transmembrane region" description="Helical" evidence="10">
    <location>
        <begin position="92"/>
        <end position="112"/>
    </location>
</feature>
<dbReference type="OrthoDB" id="6596205at2759"/>
<keyword evidence="5 10" id="KW-0552">Olfaction</keyword>
<dbReference type="Proteomes" id="UP000466442">
    <property type="component" value="Unassembled WGS sequence"/>
</dbReference>
<evidence type="ECO:0000256" key="5">
    <source>
        <dbReference type="ARBA" id="ARBA00022725"/>
    </source>
</evidence>
<evidence type="ECO:0000256" key="8">
    <source>
        <dbReference type="ARBA" id="ARBA00023170"/>
    </source>
</evidence>
<keyword evidence="8 10" id="KW-0675">Receptor</keyword>
<evidence type="ECO:0000256" key="4">
    <source>
        <dbReference type="ARBA" id="ARBA00022692"/>
    </source>
</evidence>
<dbReference type="PANTHER" id="PTHR21137">
    <property type="entry name" value="ODORANT RECEPTOR"/>
    <property type="match status" value="1"/>
</dbReference>
<evidence type="ECO:0000256" key="3">
    <source>
        <dbReference type="ARBA" id="ARBA00022606"/>
    </source>
</evidence>
<sequence length="437" mass="51472">MGIWVERFPKLDFISRNLPWNHPDITKVWRWPIARYLNTFGWWAEDYTRPSVRFVFRAIKFVFLTVNLVYMISLTIGVRKQLQSTTNIMDNMFSFFAATPSFLGMGKIICLLRQRRALRRIWKRLDDLLENVLKRDVDEQLEKELRWRLKRCWAMYSIFLTVGTCITLHWLLRPIVYALYGERTSIVSTWPTYLESWIQWFTTYIFQAMNISSIGHALYIYDNVYFCICENLLIHFAVIKHHLHQMDISKGKPGGVTMKFCISHHVKLMDICMELRECSKYVIMQQVFWTIFILCPGVFELVSGRQTDTTILFNLMEITTIMTCILFFYSWYSNEVTLQSSQVFNTCYMSNWVEGTPNQRRTMMTMMTRSMKPMIFGGLVNVDLGTFISHRCSKVAYPELCKNWADSEEMDHILSLSNVTNRAQGAGVVLLIVRLAI</sequence>
<feature type="transmembrane region" description="Helical" evidence="10">
    <location>
        <begin position="153"/>
        <end position="172"/>
    </location>
</feature>
<keyword evidence="7 10" id="KW-0472">Membrane</keyword>
<feature type="transmembrane region" description="Helical" evidence="10">
    <location>
        <begin position="281"/>
        <end position="299"/>
    </location>
</feature>
<evidence type="ECO:0000256" key="10">
    <source>
        <dbReference type="RuleBase" id="RU351113"/>
    </source>
</evidence>
<gene>
    <name evidence="11" type="ORF">GE061_016430</name>
</gene>
<name>A0A8S9XI85_APOLU</name>
<keyword evidence="9 10" id="KW-0807">Transducer</keyword>
<comment type="similarity">
    <text evidence="10">Belongs to the insect chemoreceptor superfamily. Heteromeric odorant receptor channel (TC 1.A.69) family.</text>
</comment>
<keyword evidence="2" id="KW-1003">Cell membrane</keyword>
<protein>
    <recommendedName>
        <fullName evidence="10">Odorant receptor</fullName>
    </recommendedName>
</protein>
<proteinExistence type="inferred from homology"/>
<dbReference type="GO" id="GO:0005886">
    <property type="term" value="C:plasma membrane"/>
    <property type="evidence" value="ECO:0007669"/>
    <property type="project" value="UniProtKB-SubCell"/>
</dbReference>
<keyword evidence="3 10" id="KW-0716">Sensory transduction</keyword>
<evidence type="ECO:0000256" key="1">
    <source>
        <dbReference type="ARBA" id="ARBA00004651"/>
    </source>
</evidence>
<dbReference type="GO" id="GO:0004984">
    <property type="term" value="F:olfactory receptor activity"/>
    <property type="evidence" value="ECO:0007669"/>
    <property type="project" value="InterPro"/>
</dbReference>
<evidence type="ECO:0000256" key="7">
    <source>
        <dbReference type="ARBA" id="ARBA00023136"/>
    </source>
</evidence>
<evidence type="ECO:0000256" key="9">
    <source>
        <dbReference type="ARBA" id="ARBA00023224"/>
    </source>
</evidence>
<dbReference type="GO" id="GO:0005549">
    <property type="term" value="F:odorant binding"/>
    <property type="evidence" value="ECO:0007669"/>
    <property type="project" value="InterPro"/>
</dbReference>
<reference evidence="11" key="1">
    <citation type="journal article" date="2021" name="Mol. Ecol. Resour.">
        <title>Apolygus lucorum genome provides insights into omnivorousness and mesophyll feeding.</title>
        <authorList>
            <person name="Liu Y."/>
            <person name="Liu H."/>
            <person name="Wang H."/>
            <person name="Huang T."/>
            <person name="Liu B."/>
            <person name="Yang B."/>
            <person name="Yin L."/>
            <person name="Li B."/>
            <person name="Zhang Y."/>
            <person name="Zhang S."/>
            <person name="Jiang F."/>
            <person name="Zhang X."/>
            <person name="Ren Y."/>
            <person name="Wang B."/>
            <person name="Wang S."/>
            <person name="Lu Y."/>
            <person name="Wu K."/>
            <person name="Fan W."/>
            <person name="Wang G."/>
        </authorList>
    </citation>
    <scope>NUCLEOTIDE SEQUENCE</scope>
    <source>
        <strain evidence="11">12Hb</strain>
    </source>
</reference>
<accession>A0A8S9XI85</accession>
<feature type="transmembrane region" description="Helical" evidence="10">
    <location>
        <begin position="54"/>
        <end position="72"/>
    </location>
</feature>
<dbReference type="EMBL" id="WIXP02000007">
    <property type="protein sequence ID" value="KAF6207981.1"/>
    <property type="molecule type" value="Genomic_DNA"/>
</dbReference>
<evidence type="ECO:0000313" key="11">
    <source>
        <dbReference type="EMBL" id="KAF6207981.1"/>
    </source>
</evidence>
<feature type="transmembrane region" description="Helical" evidence="10">
    <location>
        <begin position="311"/>
        <end position="332"/>
    </location>
</feature>
<dbReference type="Pfam" id="PF02949">
    <property type="entry name" value="7tm_6"/>
    <property type="match status" value="1"/>
</dbReference>
<evidence type="ECO:0000256" key="2">
    <source>
        <dbReference type="ARBA" id="ARBA00022475"/>
    </source>
</evidence>
<comment type="caution">
    <text evidence="11">The sequence shown here is derived from an EMBL/GenBank/DDBJ whole genome shotgun (WGS) entry which is preliminary data.</text>
</comment>
<comment type="caution">
    <text evidence="10">Lacks conserved residue(s) required for the propagation of feature annotation.</text>
</comment>